<evidence type="ECO:0000313" key="4">
    <source>
        <dbReference type="Proteomes" id="UP000542210"/>
    </source>
</evidence>
<proteinExistence type="predicted"/>
<name>A0A7W7G8R4_9ACTN</name>
<dbReference type="RefSeq" id="WP_184877541.1">
    <property type="nucleotide sequence ID" value="NZ_BOOV01000031.1"/>
</dbReference>
<accession>A0A7W7G8R4</accession>
<organism evidence="3 4">
    <name type="scientific">Sphaerisporangium siamense</name>
    <dbReference type="NCBI Taxonomy" id="795645"/>
    <lineage>
        <taxon>Bacteria</taxon>
        <taxon>Bacillati</taxon>
        <taxon>Actinomycetota</taxon>
        <taxon>Actinomycetes</taxon>
        <taxon>Streptosporangiales</taxon>
        <taxon>Streptosporangiaceae</taxon>
        <taxon>Sphaerisporangium</taxon>
    </lineage>
</organism>
<feature type="transmembrane region" description="Helical" evidence="2">
    <location>
        <begin position="78"/>
        <end position="105"/>
    </location>
</feature>
<keyword evidence="2" id="KW-1133">Transmembrane helix</keyword>
<protein>
    <submittedName>
        <fullName evidence="3">Uncharacterized protein</fullName>
    </submittedName>
</protein>
<dbReference type="Proteomes" id="UP000542210">
    <property type="component" value="Unassembled WGS sequence"/>
</dbReference>
<dbReference type="AlphaFoldDB" id="A0A7W7G8R4"/>
<reference evidence="3 4" key="1">
    <citation type="submission" date="2020-08" db="EMBL/GenBank/DDBJ databases">
        <title>Sequencing the genomes of 1000 actinobacteria strains.</title>
        <authorList>
            <person name="Klenk H.-P."/>
        </authorList>
    </citation>
    <scope>NUCLEOTIDE SEQUENCE [LARGE SCALE GENOMIC DNA]</scope>
    <source>
        <strain evidence="3 4">DSM 45784</strain>
    </source>
</reference>
<comment type="caution">
    <text evidence="3">The sequence shown here is derived from an EMBL/GenBank/DDBJ whole genome shotgun (WGS) entry which is preliminary data.</text>
</comment>
<keyword evidence="2" id="KW-0812">Transmembrane</keyword>
<keyword evidence="4" id="KW-1185">Reference proteome</keyword>
<feature type="region of interest" description="Disordered" evidence="1">
    <location>
        <begin position="1"/>
        <end position="35"/>
    </location>
</feature>
<dbReference type="EMBL" id="JACHND010000001">
    <property type="protein sequence ID" value="MBB4699775.1"/>
    <property type="molecule type" value="Genomic_DNA"/>
</dbReference>
<evidence type="ECO:0000256" key="2">
    <source>
        <dbReference type="SAM" id="Phobius"/>
    </source>
</evidence>
<gene>
    <name evidence="3" type="ORF">BJ982_001319</name>
</gene>
<feature type="compositionally biased region" description="Low complexity" evidence="1">
    <location>
        <begin position="9"/>
        <end position="29"/>
    </location>
</feature>
<evidence type="ECO:0000313" key="3">
    <source>
        <dbReference type="EMBL" id="MBB4699775.1"/>
    </source>
</evidence>
<sequence length="124" mass="12951">MAPQTIAAPSRPTGTAPSRPSRPSGAGPSHAARPSGTHSVFAGIVHRLGHRLPGGCVYELRLPFIGTIGIPPPDRLTYYAALGVLVAFNLIDWPLALIIAVGHFLAEQNLFRALKGVGKAAEAL</sequence>
<keyword evidence="2" id="KW-0472">Membrane</keyword>
<evidence type="ECO:0000256" key="1">
    <source>
        <dbReference type="SAM" id="MobiDB-lite"/>
    </source>
</evidence>